<name>A0A975GLX6_9BACT</name>
<dbReference type="GO" id="GO:0000155">
    <property type="term" value="F:phosphorelay sensor kinase activity"/>
    <property type="evidence" value="ECO:0007669"/>
    <property type="project" value="InterPro"/>
</dbReference>
<dbReference type="Gene3D" id="1.10.287.130">
    <property type="match status" value="1"/>
</dbReference>
<accession>A0A975GLX6</accession>
<dbReference type="PANTHER" id="PTHR45339">
    <property type="entry name" value="HYBRID SIGNAL TRANSDUCTION HISTIDINE KINASE J"/>
    <property type="match status" value="1"/>
</dbReference>
<evidence type="ECO:0000259" key="14">
    <source>
        <dbReference type="PROSITE" id="PS50110"/>
    </source>
</evidence>
<dbReference type="AlphaFoldDB" id="A0A975GLX6"/>
<organism evidence="15 16">
    <name type="scientific">Desulfonema magnum</name>
    <dbReference type="NCBI Taxonomy" id="45655"/>
    <lineage>
        <taxon>Bacteria</taxon>
        <taxon>Pseudomonadati</taxon>
        <taxon>Thermodesulfobacteriota</taxon>
        <taxon>Desulfobacteria</taxon>
        <taxon>Desulfobacterales</taxon>
        <taxon>Desulfococcaceae</taxon>
        <taxon>Desulfonema</taxon>
    </lineage>
</organism>
<evidence type="ECO:0000313" key="16">
    <source>
        <dbReference type="Proteomes" id="UP000663722"/>
    </source>
</evidence>
<dbReference type="SMART" id="SM00388">
    <property type="entry name" value="HisKA"/>
    <property type="match status" value="1"/>
</dbReference>
<evidence type="ECO:0000256" key="8">
    <source>
        <dbReference type="ARBA" id="ARBA00022840"/>
    </source>
</evidence>
<keyword evidence="5" id="KW-0808">Transferase</keyword>
<reference evidence="15" key="1">
    <citation type="journal article" date="2021" name="Microb. Physiol.">
        <title>Proteogenomic Insights into the Physiology of Marine, Sulfate-Reducing, Filamentous Desulfonema limicola and Desulfonema magnum.</title>
        <authorList>
            <person name="Schnaars V."/>
            <person name="Wohlbrand L."/>
            <person name="Scheve S."/>
            <person name="Hinrichs C."/>
            <person name="Reinhardt R."/>
            <person name="Rabus R."/>
        </authorList>
    </citation>
    <scope>NUCLEOTIDE SEQUENCE</scope>
    <source>
        <strain evidence="15">4be13</strain>
    </source>
</reference>
<dbReference type="EMBL" id="CP061800">
    <property type="protein sequence ID" value="QTA86055.1"/>
    <property type="molecule type" value="Genomic_DNA"/>
</dbReference>
<keyword evidence="16" id="KW-1185">Reference proteome</keyword>
<sequence length="516" mass="58837">MRSRVAELEDTNNELLRAKETAETANRAKSEFLANMSHEIRTPMNAVLGFTDLLYSLVTDQKQKSYLESIRSSGKSLLTLINDILDLSKIEAGRMELQYEPVNLYSIINEIKHIFSLKISEKGLQFIVDIAKDIPQSLFLDEVRLRQILFNLFGNTVKFTEKGYIKLSAKKICAEKDDKNRVDLLMSVEDTGIGIAPEYKETIFDAFKQQDCQSTKRYGGTGLGLAITKRLVEMMGGNISVKSEVGKGSVFEIVLHNVSVSATPAKSKTEETFDYENLLFEEAAVLIVDDIETNRELVKEFLYDTNIITLEAEDGEKAVMLTKQYKPDVILMDIRMPGMDGYEATKWIKEDEDIKHIPVIALTASGMKEDKEKIMRTKFNGFLIKPVNRSDLFRELSRYLRHSKKEAIGKESETSGKQGGKEEFSPDTLEKLPEIIDRLENEFTPLWESVRKNNSIADIRDFGDKMKVFGEEYSLKSFQKFSDDLILQVKMFDIENIDVTLKSYTEIVEKIRMLSG</sequence>
<dbReference type="CDD" id="cd16922">
    <property type="entry name" value="HATPase_EvgS-ArcB-TorS-like"/>
    <property type="match status" value="1"/>
</dbReference>
<dbReference type="Pfam" id="PF00512">
    <property type="entry name" value="HisKA"/>
    <property type="match status" value="1"/>
</dbReference>
<dbReference type="GO" id="GO:0016020">
    <property type="term" value="C:membrane"/>
    <property type="evidence" value="ECO:0007669"/>
    <property type="project" value="UniProtKB-SubCell"/>
</dbReference>
<feature type="modified residue" description="4-aspartylphosphate" evidence="12">
    <location>
        <position position="333"/>
    </location>
</feature>
<dbReference type="RefSeq" id="WP_207681853.1">
    <property type="nucleotide sequence ID" value="NZ_CP061800.1"/>
</dbReference>
<gene>
    <name evidence="15" type="ORF">dnm_020730</name>
</gene>
<dbReference type="FunFam" id="3.30.565.10:FF:000010">
    <property type="entry name" value="Sensor histidine kinase RcsC"/>
    <property type="match status" value="1"/>
</dbReference>
<dbReference type="GO" id="GO:0005524">
    <property type="term" value="F:ATP binding"/>
    <property type="evidence" value="ECO:0007669"/>
    <property type="project" value="UniProtKB-KW"/>
</dbReference>
<dbReference type="PANTHER" id="PTHR45339:SF1">
    <property type="entry name" value="HYBRID SIGNAL TRANSDUCTION HISTIDINE KINASE J"/>
    <property type="match status" value="1"/>
</dbReference>
<evidence type="ECO:0000313" key="15">
    <source>
        <dbReference type="EMBL" id="QTA86055.1"/>
    </source>
</evidence>
<proteinExistence type="predicted"/>
<evidence type="ECO:0000259" key="13">
    <source>
        <dbReference type="PROSITE" id="PS50109"/>
    </source>
</evidence>
<evidence type="ECO:0000256" key="6">
    <source>
        <dbReference type="ARBA" id="ARBA00022741"/>
    </source>
</evidence>
<evidence type="ECO:0000256" key="1">
    <source>
        <dbReference type="ARBA" id="ARBA00000085"/>
    </source>
</evidence>
<evidence type="ECO:0000256" key="7">
    <source>
        <dbReference type="ARBA" id="ARBA00022777"/>
    </source>
</evidence>
<dbReference type="InterPro" id="IPR004358">
    <property type="entry name" value="Sig_transdc_His_kin-like_C"/>
</dbReference>
<dbReference type="Pfam" id="PF02518">
    <property type="entry name" value="HATPase_c"/>
    <property type="match status" value="1"/>
</dbReference>
<dbReference type="InterPro" id="IPR003661">
    <property type="entry name" value="HisK_dim/P_dom"/>
</dbReference>
<evidence type="ECO:0000256" key="3">
    <source>
        <dbReference type="ARBA" id="ARBA00012438"/>
    </source>
</evidence>
<dbReference type="PROSITE" id="PS50109">
    <property type="entry name" value="HIS_KIN"/>
    <property type="match status" value="1"/>
</dbReference>
<dbReference type="SMART" id="SM00387">
    <property type="entry name" value="HATPase_c"/>
    <property type="match status" value="1"/>
</dbReference>
<dbReference type="InterPro" id="IPR003594">
    <property type="entry name" value="HATPase_dom"/>
</dbReference>
<dbReference type="PROSITE" id="PS50110">
    <property type="entry name" value="RESPONSE_REGULATORY"/>
    <property type="match status" value="1"/>
</dbReference>
<dbReference type="InterPro" id="IPR011006">
    <property type="entry name" value="CheY-like_superfamily"/>
</dbReference>
<feature type="domain" description="Histidine kinase" evidence="13">
    <location>
        <begin position="35"/>
        <end position="259"/>
    </location>
</feature>
<comment type="catalytic activity">
    <reaction evidence="1">
        <text>ATP + protein L-histidine = ADP + protein N-phospho-L-histidine.</text>
        <dbReference type="EC" id="2.7.13.3"/>
    </reaction>
</comment>
<protein>
    <recommendedName>
        <fullName evidence="3">histidine kinase</fullName>
        <ecNumber evidence="3">2.7.13.3</ecNumber>
    </recommendedName>
</protein>
<keyword evidence="9" id="KW-0902">Two-component regulatory system</keyword>
<keyword evidence="4 12" id="KW-0597">Phosphoprotein</keyword>
<dbReference type="Proteomes" id="UP000663722">
    <property type="component" value="Chromosome"/>
</dbReference>
<dbReference type="KEGG" id="dmm:dnm_020730"/>
<evidence type="ECO:0000256" key="11">
    <source>
        <dbReference type="ARBA" id="ARBA00023306"/>
    </source>
</evidence>
<dbReference type="EC" id="2.7.13.3" evidence="3"/>
<dbReference type="Gene3D" id="3.40.50.2300">
    <property type="match status" value="1"/>
</dbReference>
<dbReference type="CDD" id="cd00082">
    <property type="entry name" value="HisKA"/>
    <property type="match status" value="1"/>
</dbReference>
<dbReference type="PRINTS" id="PR00344">
    <property type="entry name" value="BCTRLSENSOR"/>
</dbReference>
<comment type="subcellular location">
    <subcellularLocation>
        <location evidence="2">Membrane</location>
    </subcellularLocation>
</comment>
<dbReference type="SUPFAM" id="SSF55874">
    <property type="entry name" value="ATPase domain of HSP90 chaperone/DNA topoisomerase II/histidine kinase"/>
    <property type="match status" value="1"/>
</dbReference>
<keyword evidence="8" id="KW-0067">ATP-binding</keyword>
<dbReference type="SUPFAM" id="SSF47384">
    <property type="entry name" value="Homodimeric domain of signal transducing histidine kinase"/>
    <property type="match status" value="1"/>
</dbReference>
<dbReference type="InterPro" id="IPR036097">
    <property type="entry name" value="HisK_dim/P_sf"/>
</dbReference>
<keyword evidence="11" id="KW-0131">Cell cycle</keyword>
<keyword evidence="7 15" id="KW-0418">Kinase</keyword>
<evidence type="ECO:0000256" key="5">
    <source>
        <dbReference type="ARBA" id="ARBA00022679"/>
    </source>
</evidence>
<dbReference type="SMART" id="SM00448">
    <property type="entry name" value="REC"/>
    <property type="match status" value="1"/>
</dbReference>
<evidence type="ECO:0000256" key="2">
    <source>
        <dbReference type="ARBA" id="ARBA00004370"/>
    </source>
</evidence>
<evidence type="ECO:0000256" key="12">
    <source>
        <dbReference type="PROSITE-ProRule" id="PRU00169"/>
    </source>
</evidence>
<dbReference type="InterPro" id="IPR036890">
    <property type="entry name" value="HATPase_C_sf"/>
</dbReference>
<dbReference type="FunFam" id="1.10.287.130:FF:000038">
    <property type="entry name" value="Sensory transduction histidine kinase"/>
    <property type="match status" value="1"/>
</dbReference>
<dbReference type="Pfam" id="PF00072">
    <property type="entry name" value="Response_reg"/>
    <property type="match status" value="1"/>
</dbReference>
<keyword evidence="6" id="KW-0547">Nucleotide-binding</keyword>
<dbReference type="Gene3D" id="3.30.565.10">
    <property type="entry name" value="Histidine kinase-like ATPase, C-terminal domain"/>
    <property type="match status" value="1"/>
</dbReference>
<evidence type="ECO:0000256" key="10">
    <source>
        <dbReference type="ARBA" id="ARBA00023136"/>
    </source>
</evidence>
<feature type="domain" description="Response regulatory" evidence="14">
    <location>
        <begin position="284"/>
        <end position="400"/>
    </location>
</feature>
<keyword evidence="10" id="KW-0472">Membrane</keyword>
<evidence type="ECO:0000256" key="9">
    <source>
        <dbReference type="ARBA" id="ARBA00023012"/>
    </source>
</evidence>
<dbReference type="InterPro" id="IPR001789">
    <property type="entry name" value="Sig_transdc_resp-reg_receiver"/>
</dbReference>
<evidence type="ECO:0000256" key="4">
    <source>
        <dbReference type="ARBA" id="ARBA00022553"/>
    </source>
</evidence>
<dbReference type="InterPro" id="IPR005467">
    <property type="entry name" value="His_kinase_dom"/>
</dbReference>
<dbReference type="SUPFAM" id="SSF52172">
    <property type="entry name" value="CheY-like"/>
    <property type="match status" value="1"/>
</dbReference>